<evidence type="ECO:0000313" key="1">
    <source>
        <dbReference type="EMBL" id="KAH7904430.1"/>
    </source>
</evidence>
<dbReference type="EMBL" id="MU268477">
    <property type="protein sequence ID" value="KAH7904430.1"/>
    <property type="molecule type" value="Genomic_DNA"/>
</dbReference>
<accession>A0ACB7ZTP8</accession>
<comment type="caution">
    <text evidence="1">The sequence shown here is derived from an EMBL/GenBank/DDBJ whole genome shotgun (WGS) entry which is preliminary data.</text>
</comment>
<evidence type="ECO:0000313" key="2">
    <source>
        <dbReference type="Proteomes" id="UP000790377"/>
    </source>
</evidence>
<sequence length="435" mass="47215">MPGPSNIVSQATQMLNIAKSRSSRAHHRYNRPNPTLKAGCSTGRRKNLNLASTSVTAPAKKTSDSEPAQDAFTRCSGCGDYSDLVPCQVPRCRFSFCCDRLDGEGLGCLSRSEIEALEKEGQCFVCPMCSVRQGSPYKGTMAVLWTSLAWDGLQCAAVKSHLEVSMQAIYGNLWDQLVTLSRGGPHTTRQRCPEQRNTAVLLTIETHSIVETGEIVSGQNITTGDLKSGMVMSDYLSKDMWAYIRSSTHPLKGLVAMLELDLHSRLSIQLHPPGLDGRHDKQLLRANFLQGDDSRKGFCGGVWREKGLSLSMAGGAHAAGPNHTGLTKPNHSGGRQTVTSEELVYGPLSGTPWGVPKPKCSRCGNNLNVCVRVKKTKVSWRCTCGAYPVPDPVHQERNKFNTRQGYCVVASGSGSGSGSQQMSHSDLEALYIRIS</sequence>
<proteinExistence type="predicted"/>
<protein>
    <submittedName>
        <fullName evidence="1">Uncharacterized protein</fullName>
    </submittedName>
</protein>
<organism evidence="1 2">
    <name type="scientific">Hygrophoropsis aurantiaca</name>
    <dbReference type="NCBI Taxonomy" id="72124"/>
    <lineage>
        <taxon>Eukaryota</taxon>
        <taxon>Fungi</taxon>
        <taxon>Dikarya</taxon>
        <taxon>Basidiomycota</taxon>
        <taxon>Agaricomycotina</taxon>
        <taxon>Agaricomycetes</taxon>
        <taxon>Agaricomycetidae</taxon>
        <taxon>Boletales</taxon>
        <taxon>Coniophorineae</taxon>
        <taxon>Hygrophoropsidaceae</taxon>
        <taxon>Hygrophoropsis</taxon>
    </lineage>
</organism>
<gene>
    <name evidence="1" type="ORF">BJ138DRAFT_1106837</name>
</gene>
<dbReference type="Proteomes" id="UP000790377">
    <property type="component" value="Unassembled WGS sequence"/>
</dbReference>
<name>A0ACB7ZTP8_9AGAM</name>
<reference evidence="1" key="1">
    <citation type="journal article" date="2021" name="New Phytol.">
        <title>Evolutionary innovations through gain and loss of genes in the ectomycorrhizal Boletales.</title>
        <authorList>
            <person name="Wu G."/>
            <person name="Miyauchi S."/>
            <person name="Morin E."/>
            <person name="Kuo A."/>
            <person name="Drula E."/>
            <person name="Varga T."/>
            <person name="Kohler A."/>
            <person name="Feng B."/>
            <person name="Cao Y."/>
            <person name="Lipzen A."/>
            <person name="Daum C."/>
            <person name="Hundley H."/>
            <person name="Pangilinan J."/>
            <person name="Johnson J."/>
            <person name="Barry K."/>
            <person name="LaButti K."/>
            <person name="Ng V."/>
            <person name="Ahrendt S."/>
            <person name="Min B."/>
            <person name="Choi I.G."/>
            <person name="Park H."/>
            <person name="Plett J.M."/>
            <person name="Magnuson J."/>
            <person name="Spatafora J.W."/>
            <person name="Nagy L.G."/>
            <person name="Henrissat B."/>
            <person name="Grigoriev I.V."/>
            <person name="Yang Z.L."/>
            <person name="Xu J."/>
            <person name="Martin F.M."/>
        </authorList>
    </citation>
    <scope>NUCLEOTIDE SEQUENCE</scope>
    <source>
        <strain evidence="1">ATCC 28755</strain>
    </source>
</reference>
<keyword evidence="2" id="KW-1185">Reference proteome</keyword>